<evidence type="ECO:0000256" key="1">
    <source>
        <dbReference type="SAM" id="MobiDB-lite"/>
    </source>
</evidence>
<evidence type="ECO:0000313" key="4">
    <source>
        <dbReference type="Proteomes" id="UP001150062"/>
    </source>
</evidence>
<evidence type="ECO:0000313" key="3">
    <source>
        <dbReference type="EMBL" id="KAJ6252982.1"/>
    </source>
</evidence>
<feature type="region of interest" description="Disordered" evidence="1">
    <location>
        <begin position="368"/>
        <end position="398"/>
    </location>
</feature>
<evidence type="ECO:0000259" key="2">
    <source>
        <dbReference type="PROSITE" id="PS50097"/>
    </source>
</evidence>
<comment type="caution">
    <text evidence="3">The sequence shown here is derived from an EMBL/GenBank/DDBJ whole genome shotgun (WGS) entry which is preliminary data.</text>
</comment>
<proteinExistence type="predicted"/>
<keyword evidence="4" id="KW-1185">Reference proteome</keyword>
<name>A0ABQ8Z7Y3_9EUKA</name>
<dbReference type="EMBL" id="JAOAOG010000036">
    <property type="protein sequence ID" value="KAJ6252982.1"/>
    <property type="molecule type" value="Genomic_DNA"/>
</dbReference>
<accession>A0ABQ8Z7Y3</accession>
<reference evidence="3" key="1">
    <citation type="submission" date="2022-08" db="EMBL/GenBank/DDBJ databases">
        <title>Novel sulfate-reducing endosymbionts in the free-living metamonad Anaeramoeba.</title>
        <authorList>
            <person name="Jerlstrom-Hultqvist J."/>
            <person name="Cepicka I."/>
            <person name="Gallot-Lavallee L."/>
            <person name="Salas-Leiva D."/>
            <person name="Curtis B.A."/>
            <person name="Zahonova K."/>
            <person name="Pipaliya S."/>
            <person name="Dacks J."/>
            <person name="Roger A.J."/>
        </authorList>
    </citation>
    <scope>NUCLEOTIDE SEQUENCE</scope>
    <source>
        <strain evidence="3">Schooner1</strain>
    </source>
</reference>
<protein>
    <submittedName>
        <fullName evidence="3">Ribonuclease mrp protein subunit snm1</fullName>
    </submittedName>
</protein>
<dbReference type="Proteomes" id="UP001150062">
    <property type="component" value="Unassembled WGS sequence"/>
</dbReference>
<organism evidence="3 4">
    <name type="scientific">Anaeramoeba flamelloides</name>
    <dbReference type="NCBI Taxonomy" id="1746091"/>
    <lineage>
        <taxon>Eukaryota</taxon>
        <taxon>Metamonada</taxon>
        <taxon>Anaeramoebidae</taxon>
        <taxon>Anaeramoeba</taxon>
    </lineage>
</organism>
<dbReference type="InterPro" id="IPR000210">
    <property type="entry name" value="BTB/POZ_dom"/>
</dbReference>
<gene>
    <name evidence="3" type="ORF">M0813_13686</name>
</gene>
<dbReference type="PROSITE" id="PS50097">
    <property type="entry name" value="BTB"/>
    <property type="match status" value="1"/>
</dbReference>
<sequence>MNLKIGLKEYISGNYQECPKCKTINRVTFVTDWCVHCRCGTIYCIYCTEIFYNAQSGFYHCVGSHLRSGEEVVTKNMESVLKRHELINIEIRCSGLMFRDFTLRVLKEEMVSQALSFALIGRGTRYREGEWLKSTQQLHPLSTLSECGVGNNSSLQIGRVMYMGTPQRYHYFTTLDIKYIERMNKKYVKNYESFLDKILEILDSFQDKTDMILFHNGQLVENDDQFQQVQSEEEFPFLVVNKSTHAIYSQNAPLVSDLQDVRKSGQFEDLTIGNLPFNSFLLKIRTKMNPKDIKNDIEKSNCSQINLNYFLHWVYGDDTLYWTQPVNEVFGVIGFRSDLTNIAKDLENCLKNNLVDFDFYIKMNNHKKQQENENKNENENENENKNENKNEKEKEIEKEIEKEKEIETNKHQQNKTKNIQKKDQIYFHKIIFWARSKMFRLFVENINQEINYYTDYTNSSYNSLIVLRNFFYTNKFILTADVDPLLLYDELKDVDEYYQIRNSNNFKAKLKQLLENKK</sequence>
<feature type="domain" description="BTB" evidence="2">
    <location>
        <begin position="413"/>
        <end position="480"/>
    </location>
</feature>